<accession>A0A2M7G2Z6</accession>
<proteinExistence type="predicted"/>
<gene>
    <name evidence="3" type="ORF">COW36_15060</name>
</gene>
<evidence type="ECO:0008006" key="5">
    <source>
        <dbReference type="Google" id="ProtNLM"/>
    </source>
</evidence>
<dbReference type="InterPro" id="IPR013694">
    <property type="entry name" value="VIT"/>
</dbReference>
<evidence type="ECO:0000313" key="3">
    <source>
        <dbReference type="EMBL" id="PIW16029.1"/>
    </source>
</evidence>
<name>A0A2M7G2Z6_9BACT</name>
<dbReference type="PANTHER" id="PTHR10338">
    <property type="entry name" value="INTER-ALPHA-TRYPSIN INHIBITOR HEAVY CHAIN FAMILY MEMBER"/>
    <property type="match status" value="1"/>
</dbReference>
<feature type="domain" description="VWFA" evidence="1">
    <location>
        <begin position="282"/>
        <end position="457"/>
    </location>
</feature>
<comment type="caution">
    <text evidence="3">The sequence shown here is derived from an EMBL/GenBank/DDBJ whole genome shotgun (WGS) entry which is preliminary data.</text>
</comment>
<dbReference type="InterPro" id="IPR050934">
    <property type="entry name" value="ITIH"/>
</dbReference>
<dbReference type="EMBL" id="PFFQ01000041">
    <property type="protein sequence ID" value="PIW16029.1"/>
    <property type="molecule type" value="Genomic_DNA"/>
</dbReference>
<dbReference type="Gene3D" id="3.40.50.410">
    <property type="entry name" value="von Willebrand factor, type A domain"/>
    <property type="match status" value="1"/>
</dbReference>
<dbReference type="Pfam" id="PF13768">
    <property type="entry name" value="VWA_3"/>
    <property type="match status" value="1"/>
</dbReference>
<dbReference type="InterPro" id="IPR002035">
    <property type="entry name" value="VWF_A"/>
</dbReference>
<organism evidence="3 4">
    <name type="scientific">bacterium (Candidatus Blackallbacteria) CG17_big_fil_post_rev_8_21_14_2_50_48_46</name>
    <dbReference type="NCBI Taxonomy" id="2014261"/>
    <lineage>
        <taxon>Bacteria</taxon>
        <taxon>Candidatus Blackallbacteria</taxon>
    </lineage>
</organism>
<dbReference type="SUPFAM" id="SSF53300">
    <property type="entry name" value="vWA-like"/>
    <property type="match status" value="1"/>
</dbReference>
<evidence type="ECO:0000259" key="1">
    <source>
        <dbReference type="PROSITE" id="PS50234"/>
    </source>
</evidence>
<dbReference type="Proteomes" id="UP000231019">
    <property type="component" value="Unassembled WGS sequence"/>
</dbReference>
<dbReference type="InterPro" id="IPR036465">
    <property type="entry name" value="vWFA_dom_sf"/>
</dbReference>
<protein>
    <recommendedName>
        <fullName evidence="5">Trypsin</fullName>
    </recommendedName>
</protein>
<dbReference type="Pfam" id="PF08487">
    <property type="entry name" value="VIT"/>
    <property type="match status" value="1"/>
</dbReference>
<evidence type="ECO:0000259" key="2">
    <source>
        <dbReference type="PROSITE" id="PS51468"/>
    </source>
</evidence>
<dbReference type="SMART" id="SM00609">
    <property type="entry name" value="VIT"/>
    <property type="match status" value="1"/>
</dbReference>
<dbReference type="PANTHER" id="PTHR10338:SF108">
    <property type="entry name" value="INTER-ALPHA-TRYPSIN INHIBITOR HEAVY CHAIN H4-LIKE PROTEIN"/>
    <property type="match status" value="1"/>
</dbReference>
<dbReference type="PROSITE" id="PS51468">
    <property type="entry name" value="VIT"/>
    <property type="match status" value="1"/>
</dbReference>
<sequence length="737" mass="84109">MFKFYRPALWLWAFLFLTLTFPAWADGILIPHPPHHLIEPLPKIPNFSIKYHRVQVDIQHPYAKTRVDQVFHNPSNRELEGTYLFPIPEAASISQFSMDVDGKQTPAQLLKADEARRTYEEIVRRRIDPGLLEYAGQNLYRARVFPIPANGDKRIQLSYDQIMTTQSALHSYRYLLSTEKFSSTPLENVAVTVRLKTKAPLKSIYSPSHEIKVSRQDEFHALISYEGNKIKPDTDFELYYTTSEDPIGLSLMSYREGNQDGYFMLLASPKVNWNEQQRAAKHLTFILDTSGSMSGDKIKQAKAALEFNLNQLDPHDTFHLISFSDTVELFSKQPLPANKENIRKAIAHIQSLQATGGTDIQSALQAALKQIAHKTQLSMLVFLTDGDPTVGETDFNKILSSTRQTNQRQSRLFVFGVGFDVNIPFLDKLSQENRGSSEYVRPEENIEVKVSNLFSQISHPILSDLKLNFPSNRVFDFFPRELPDLFKGSQLLLVGRYRQPGTLKVSLEGKLLGKTKKFEYPAQRFAEGKTEYAFLPRLWATRKIGFLLDQIRLKGQSKELVEEVIRLSKQYGIITEYTSFLVREDIDVRRPAASAPMMDAADGYLKKSLESDKGSWAISQSRNAQKMQQNAAPAAVNRYLDEEGKEQEIQQVKYLAQRSFYFKKGIWQDAAVADELPKIRVQRFSALYFAMAQVPELRRILALGPAIEFVYAGHLIEISGQGEHEVNSKLRKLLMLP</sequence>
<dbReference type="AlphaFoldDB" id="A0A2M7G2Z6"/>
<reference evidence="3 4" key="1">
    <citation type="submission" date="2017-09" db="EMBL/GenBank/DDBJ databases">
        <title>Depth-based differentiation of microbial function through sediment-hosted aquifers and enrichment of novel symbionts in the deep terrestrial subsurface.</title>
        <authorList>
            <person name="Probst A.J."/>
            <person name="Ladd B."/>
            <person name="Jarett J.K."/>
            <person name="Geller-Mcgrath D.E."/>
            <person name="Sieber C.M."/>
            <person name="Emerson J.B."/>
            <person name="Anantharaman K."/>
            <person name="Thomas B.C."/>
            <person name="Malmstrom R."/>
            <person name="Stieglmeier M."/>
            <person name="Klingl A."/>
            <person name="Woyke T."/>
            <person name="Ryan C.M."/>
            <person name="Banfield J.F."/>
        </authorList>
    </citation>
    <scope>NUCLEOTIDE SEQUENCE [LARGE SCALE GENOMIC DNA]</scope>
    <source>
        <strain evidence="3">CG17_big_fil_post_rev_8_21_14_2_50_48_46</strain>
    </source>
</reference>
<feature type="domain" description="VIT" evidence="2">
    <location>
        <begin position="33"/>
        <end position="161"/>
    </location>
</feature>
<evidence type="ECO:0000313" key="4">
    <source>
        <dbReference type="Proteomes" id="UP000231019"/>
    </source>
</evidence>
<dbReference type="PROSITE" id="PS50234">
    <property type="entry name" value="VWFA"/>
    <property type="match status" value="1"/>
</dbReference>
<dbReference type="Gene3D" id="2.60.40.3680">
    <property type="match status" value="1"/>
</dbReference>
<dbReference type="SMART" id="SM00327">
    <property type="entry name" value="VWA"/>
    <property type="match status" value="1"/>
</dbReference>